<gene>
    <name evidence="2" type="ORF">BDZ85DRAFT_30756</name>
</gene>
<proteinExistence type="predicted"/>
<dbReference type="AlphaFoldDB" id="A0A6A6G5D2"/>
<keyword evidence="2" id="KW-0808">Transferase</keyword>
<feature type="domain" description="N-acetyltransferase" evidence="1">
    <location>
        <begin position="26"/>
        <end position="186"/>
    </location>
</feature>
<dbReference type="InterPro" id="IPR000182">
    <property type="entry name" value="GNAT_dom"/>
</dbReference>
<dbReference type="Pfam" id="PF13302">
    <property type="entry name" value="Acetyltransf_3"/>
    <property type="match status" value="1"/>
</dbReference>
<sequence length="189" mass="21349">MTSKQPTLRTPRLELVPLTDEHRENTKLLDMDPEVMKMVAFGRPFTEEETQQMHSWLTGIATSHPGLGTWAGMQGGQFVGWWVLAPIPTKDDAEKFEEGRSEFGFRVCPKFWGQGYAKEGAREMIRYAFEDLGLSEVVGETMTINAASRAVMAGVGLTHVETFFRKYDNPPSGIEEGEVRYTIRNRNNS</sequence>
<dbReference type="GO" id="GO:0016747">
    <property type="term" value="F:acyltransferase activity, transferring groups other than amino-acyl groups"/>
    <property type="evidence" value="ECO:0007669"/>
    <property type="project" value="InterPro"/>
</dbReference>
<keyword evidence="3" id="KW-1185">Reference proteome</keyword>
<organism evidence="2 3">
    <name type="scientific">Elsinoe ampelina</name>
    <dbReference type="NCBI Taxonomy" id="302913"/>
    <lineage>
        <taxon>Eukaryota</taxon>
        <taxon>Fungi</taxon>
        <taxon>Dikarya</taxon>
        <taxon>Ascomycota</taxon>
        <taxon>Pezizomycotina</taxon>
        <taxon>Dothideomycetes</taxon>
        <taxon>Dothideomycetidae</taxon>
        <taxon>Myriangiales</taxon>
        <taxon>Elsinoaceae</taxon>
        <taxon>Elsinoe</taxon>
    </lineage>
</organism>
<dbReference type="Gene3D" id="3.40.630.30">
    <property type="match status" value="1"/>
</dbReference>
<dbReference type="InterPro" id="IPR016181">
    <property type="entry name" value="Acyl_CoA_acyltransferase"/>
</dbReference>
<dbReference type="PROSITE" id="PS51186">
    <property type="entry name" value="GNAT"/>
    <property type="match status" value="1"/>
</dbReference>
<protein>
    <submittedName>
        <fullName evidence="2">Putative acetyltransferase, GNAT family</fullName>
    </submittedName>
</protein>
<dbReference type="InterPro" id="IPR051531">
    <property type="entry name" value="N-acetyltransferase"/>
</dbReference>
<dbReference type="OrthoDB" id="630895at2759"/>
<evidence type="ECO:0000313" key="2">
    <source>
        <dbReference type="EMBL" id="KAF2220758.1"/>
    </source>
</evidence>
<dbReference type="SUPFAM" id="SSF55729">
    <property type="entry name" value="Acyl-CoA N-acyltransferases (Nat)"/>
    <property type="match status" value="1"/>
</dbReference>
<dbReference type="PANTHER" id="PTHR43792">
    <property type="entry name" value="GNAT FAMILY, PUTATIVE (AFU_ORTHOLOGUE AFUA_3G00765)-RELATED-RELATED"/>
    <property type="match status" value="1"/>
</dbReference>
<reference evidence="3" key="1">
    <citation type="journal article" date="2020" name="Stud. Mycol.">
        <title>101 Dothideomycetes genomes: A test case for predicting lifestyles and emergence of pathogens.</title>
        <authorList>
            <person name="Haridas S."/>
            <person name="Albert R."/>
            <person name="Binder M."/>
            <person name="Bloem J."/>
            <person name="LaButti K."/>
            <person name="Salamov A."/>
            <person name="Andreopoulos B."/>
            <person name="Baker S."/>
            <person name="Barry K."/>
            <person name="Bills G."/>
            <person name="Bluhm B."/>
            <person name="Cannon C."/>
            <person name="Castanera R."/>
            <person name="Culley D."/>
            <person name="Daum C."/>
            <person name="Ezra D."/>
            <person name="Gonzalez J."/>
            <person name="Henrissat B."/>
            <person name="Kuo A."/>
            <person name="Liang C."/>
            <person name="Lipzen A."/>
            <person name="Lutzoni F."/>
            <person name="Magnuson J."/>
            <person name="Mondo S."/>
            <person name="Nolan M."/>
            <person name="Ohm R."/>
            <person name="Pangilinan J."/>
            <person name="Park H.-J."/>
            <person name="Ramirez L."/>
            <person name="Alfaro M."/>
            <person name="Sun H."/>
            <person name="Tritt A."/>
            <person name="Yoshinaga Y."/>
            <person name="Zwiers L.-H."/>
            <person name="Turgeon B."/>
            <person name="Goodwin S."/>
            <person name="Spatafora J."/>
            <person name="Crous P."/>
            <person name="Grigoriev I."/>
        </authorList>
    </citation>
    <scope>NUCLEOTIDE SEQUENCE [LARGE SCALE GENOMIC DNA]</scope>
    <source>
        <strain evidence="3">CECT 20119</strain>
    </source>
</reference>
<dbReference type="EMBL" id="ML992512">
    <property type="protein sequence ID" value="KAF2220758.1"/>
    <property type="molecule type" value="Genomic_DNA"/>
</dbReference>
<name>A0A6A6G5D2_9PEZI</name>
<evidence type="ECO:0000313" key="3">
    <source>
        <dbReference type="Proteomes" id="UP000799538"/>
    </source>
</evidence>
<accession>A0A6A6G5D2</accession>
<dbReference type="Proteomes" id="UP000799538">
    <property type="component" value="Unassembled WGS sequence"/>
</dbReference>
<evidence type="ECO:0000259" key="1">
    <source>
        <dbReference type="PROSITE" id="PS51186"/>
    </source>
</evidence>
<dbReference type="PANTHER" id="PTHR43792:SF16">
    <property type="entry name" value="N-ACETYLTRANSFERASE DOMAIN-CONTAINING PROTEIN"/>
    <property type="match status" value="1"/>
</dbReference>